<dbReference type="FunFam" id="1.20.1070.10:FF:000345">
    <property type="entry name" value="40S ribosomal protein S27"/>
    <property type="match status" value="1"/>
</dbReference>
<dbReference type="PANTHER" id="PTHR24228">
    <property type="entry name" value="B2 BRADYKININ RECEPTOR/ANGIOTENSIN II RECEPTOR"/>
    <property type="match status" value="1"/>
</dbReference>
<evidence type="ECO:0000313" key="12">
    <source>
        <dbReference type="EnsemblMetazoa" id="CapteP137001"/>
    </source>
</evidence>
<reference evidence="11 13" key="2">
    <citation type="journal article" date="2013" name="Nature">
        <title>Insights into bilaterian evolution from three spiralian genomes.</title>
        <authorList>
            <person name="Simakov O."/>
            <person name="Marletaz F."/>
            <person name="Cho S.J."/>
            <person name="Edsinger-Gonzales E."/>
            <person name="Havlak P."/>
            <person name="Hellsten U."/>
            <person name="Kuo D.H."/>
            <person name="Larsson T."/>
            <person name="Lv J."/>
            <person name="Arendt D."/>
            <person name="Savage R."/>
            <person name="Osoegawa K."/>
            <person name="de Jong P."/>
            <person name="Grimwood J."/>
            <person name="Chapman J.A."/>
            <person name="Shapiro H."/>
            <person name="Aerts A."/>
            <person name="Otillar R.P."/>
            <person name="Terry A.Y."/>
            <person name="Boore J.L."/>
            <person name="Grigoriev I.V."/>
            <person name="Lindberg D.R."/>
            <person name="Seaver E.C."/>
            <person name="Weisblat D.A."/>
            <person name="Putnam N.H."/>
            <person name="Rokhsar D.S."/>
        </authorList>
    </citation>
    <scope>NUCLEOTIDE SEQUENCE</scope>
    <source>
        <strain evidence="11 13">I ESC-2004</strain>
    </source>
</reference>
<dbReference type="SUPFAM" id="SSF81321">
    <property type="entry name" value="Family A G protein-coupled receptor-like"/>
    <property type="match status" value="1"/>
</dbReference>
<keyword evidence="4 9" id="KW-1133">Transmembrane helix</keyword>
<protein>
    <recommendedName>
        <fullName evidence="10">G-protein coupled receptors family 1 profile domain-containing protein</fullName>
    </recommendedName>
</protein>
<dbReference type="PROSITE" id="PS50262">
    <property type="entry name" value="G_PROTEIN_RECEP_F1_2"/>
    <property type="match status" value="1"/>
</dbReference>
<dbReference type="InterPro" id="IPR017452">
    <property type="entry name" value="GPCR_Rhodpsn_7TM"/>
</dbReference>
<dbReference type="OrthoDB" id="10044919at2759"/>
<dbReference type="CDD" id="cd00637">
    <property type="entry name" value="7tm_classA_rhodopsin-like"/>
    <property type="match status" value="1"/>
</dbReference>
<feature type="transmembrane region" description="Helical" evidence="9">
    <location>
        <begin position="171"/>
        <end position="196"/>
    </location>
</feature>
<keyword evidence="3 9" id="KW-0812">Transmembrane</keyword>
<dbReference type="OMA" id="CRTIAYL"/>
<reference evidence="13" key="1">
    <citation type="submission" date="2012-12" db="EMBL/GenBank/DDBJ databases">
        <authorList>
            <person name="Hellsten U."/>
            <person name="Grimwood J."/>
            <person name="Chapman J.A."/>
            <person name="Shapiro H."/>
            <person name="Aerts A."/>
            <person name="Otillar R.P."/>
            <person name="Terry A.Y."/>
            <person name="Boore J.L."/>
            <person name="Simakov O."/>
            <person name="Marletaz F."/>
            <person name="Cho S.-J."/>
            <person name="Edsinger-Gonzales E."/>
            <person name="Havlak P."/>
            <person name="Kuo D.-H."/>
            <person name="Larsson T."/>
            <person name="Lv J."/>
            <person name="Arendt D."/>
            <person name="Savage R."/>
            <person name="Osoegawa K."/>
            <person name="de Jong P."/>
            <person name="Lindberg D.R."/>
            <person name="Seaver E.C."/>
            <person name="Weisblat D.A."/>
            <person name="Putnam N.H."/>
            <person name="Grigoriev I.V."/>
            <person name="Rokhsar D.S."/>
        </authorList>
    </citation>
    <scope>NUCLEOTIDE SEQUENCE</scope>
    <source>
        <strain evidence="13">I ESC-2004</strain>
    </source>
</reference>
<feature type="transmembrane region" description="Helical" evidence="9">
    <location>
        <begin position="12"/>
        <end position="33"/>
    </location>
</feature>
<dbReference type="PANTHER" id="PTHR24228:SF75">
    <property type="entry name" value="G-PROTEIN COUPLED RECEPTORS FAMILY 1 PROFILE DOMAIN-CONTAINING PROTEIN"/>
    <property type="match status" value="1"/>
</dbReference>
<dbReference type="SMART" id="SM01381">
    <property type="entry name" value="7TM_GPCR_Srsx"/>
    <property type="match status" value="1"/>
</dbReference>
<feature type="transmembrane region" description="Helical" evidence="9">
    <location>
        <begin position="87"/>
        <end position="108"/>
    </location>
</feature>
<accession>R7UZD5</accession>
<dbReference type="PRINTS" id="PR00237">
    <property type="entry name" value="GPCRRHODOPSN"/>
</dbReference>
<feature type="domain" description="G-protein coupled receptors family 1 profile" evidence="10">
    <location>
        <begin position="25"/>
        <end position="288"/>
    </location>
</feature>
<evidence type="ECO:0000256" key="2">
    <source>
        <dbReference type="ARBA" id="ARBA00022475"/>
    </source>
</evidence>
<feature type="transmembrane region" description="Helical" evidence="9">
    <location>
        <begin position="271"/>
        <end position="291"/>
    </location>
</feature>
<dbReference type="Proteomes" id="UP000014760">
    <property type="component" value="Unassembled WGS sequence"/>
</dbReference>
<proteinExistence type="predicted"/>
<evidence type="ECO:0000256" key="6">
    <source>
        <dbReference type="ARBA" id="ARBA00023136"/>
    </source>
</evidence>
<sequence>MEAVPHVSIPYLTILGPAAVVGSLGNVAVLSAILLNHNLHKPQSVFLVSLAIADIIVTNVMDPLSVIGECMVEGRGFFESRPVLCDIAAVICVVACVAALLNIGAISFTQYIFICHPHQAKTICSTRNCALMALFFWVVGTAVALPTLLGWSNNVYDHKMLECIWDRTHSFSYTVFYTSVAVFGPLVLISFSYVRIYRHVTLVKKRIGQQQQADAPGKNMSQPSKDKLRNDAIRLAKTLFIIFIVFAVCWMPYSVLVLIDYDDRFPHEVHLYALLLAHLHATADPIVYGITNKHFQDGYRKLLYVLTCKKFASLGPRAVPSSVAMENSARFTR</sequence>
<evidence type="ECO:0000259" key="10">
    <source>
        <dbReference type="PROSITE" id="PS50262"/>
    </source>
</evidence>
<dbReference type="GO" id="GO:0005886">
    <property type="term" value="C:plasma membrane"/>
    <property type="evidence" value="ECO:0007669"/>
    <property type="project" value="UniProtKB-SubCell"/>
</dbReference>
<dbReference type="EMBL" id="AMQN01005706">
    <property type="status" value="NOT_ANNOTATED_CDS"/>
    <property type="molecule type" value="Genomic_DNA"/>
</dbReference>
<keyword evidence="2" id="KW-1003">Cell membrane</keyword>
<dbReference type="EMBL" id="AMQN01005707">
    <property type="status" value="NOT_ANNOTATED_CDS"/>
    <property type="molecule type" value="Genomic_DNA"/>
</dbReference>
<dbReference type="GO" id="GO:0004930">
    <property type="term" value="F:G protein-coupled receptor activity"/>
    <property type="evidence" value="ECO:0007669"/>
    <property type="project" value="UniProtKB-KW"/>
</dbReference>
<evidence type="ECO:0000256" key="9">
    <source>
        <dbReference type="SAM" id="Phobius"/>
    </source>
</evidence>
<dbReference type="Pfam" id="PF00001">
    <property type="entry name" value="7tm_1"/>
    <property type="match status" value="1"/>
</dbReference>
<keyword evidence="8" id="KW-0807">Transducer</keyword>
<keyword evidence="5" id="KW-0297">G-protein coupled receptor</keyword>
<name>R7UZD5_CAPTE</name>
<feature type="transmembrane region" description="Helical" evidence="9">
    <location>
        <begin position="129"/>
        <end position="151"/>
    </location>
</feature>
<comment type="subcellular location">
    <subcellularLocation>
        <location evidence="1">Cell membrane</location>
        <topology evidence="1">Multi-pass membrane protein</topology>
    </subcellularLocation>
</comment>
<keyword evidence="13" id="KW-1185">Reference proteome</keyword>
<evidence type="ECO:0000256" key="1">
    <source>
        <dbReference type="ARBA" id="ARBA00004651"/>
    </source>
</evidence>
<reference evidence="12" key="3">
    <citation type="submission" date="2015-06" db="UniProtKB">
        <authorList>
            <consortium name="EnsemblMetazoa"/>
        </authorList>
    </citation>
    <scope>IDENTIFICATION</scope>
</reference>
<organism evidence="11">
    <name type="scientific">Capitella teleta</name>
    <name type="common">Polychaete worm</name>
    <dbReference type="NCBI Taxonomy" id="283909"/>
    <lineage>
        <taxon>Eukaryota</taxon>
        <taxon>Metazoa</taxon>
        <taxon>Spiralia</taxon>
        <taxon>Lophotrochozoa</taxon>
        <taxon>Annelida</taxon>
        <taxon>Polychaeta</taxon>
        <taxon>Sedentaria</taxon>
        <taxon>Scolecida</taxon>
        <taxon>Capitellidae</taxon>
        <taxon>Capitella</taxon>
    </lineage>
</organism>
<dbReference type="InterPro" id="IPR000276">
    <property type="entry name" value="GPCR_Rhodpsn"/>
</dbReference>
<evidence type="ECO:0000313" key="13">
    <source>
        <dbReference type="Proteomes" id="UP000014760"/>
    </source>
</evidence>
<dbReference type="Gene3D" id="1.20.1070.10">
    <property type="entry name" value="Rhodopsin 7-helix transmembrane proteins"/>
    <property type="match status" value="1"/>
</dbReference>
<keyword evidence="6 9" id="KW-0472">Membrane</keyword>
<gene>
    <name evidence="11" type="ORF">CAPTEDRAFT_137001</name>
</gene>
<feature type="transmembrane region" description="Helical" evidence="9">
    <location>
        <begin position="45"/>
        <end position="67"/>
    </location>
</feature>
<evidence type="ECO:0000256" key="4">
    <source>
        <dbReference type="ARBA" id="ARBA00022989"/>
    </source>
</evidence>
<evidence type="ECO:0000256" key="5">
    <source>
        <dbReference type="ARBA" id="ARBA00023040"/>
    </source>
</evidence>
<dbReference type="HOGENOM" id="CLU_009579_3_3_1"/>
<keyword evidence="7" id="KW-0675">Receptor</keyword>
<dbReference type="STRING" id="283909.R7UZD5"/>
<evidence type="ECO:0000313" key="11">
    <source>
        <dbReference type="EMBL" id="ELU11617.1"/>
    </source>
</evidence>
<evidence type="ECO:0000256" key="7">
    <source>
        <dbReference type="ARBA" id="ARBA00023170"/>
    </source>
</evidence>
<feature type="transmembrane region" description="Helical" evidence="9">
    <location>
        <begin position="239"/>
        <end position="259"/>
    </location>
</feature>
<dbReference type="AlphaFoldDB" id="R7UZD5"/>
<dbReference type="EnsemblMetazoa" id="CapteT137001">
    <property type="protein sequence ID" value="CapteP137001"/>
    <property type="gene ID" value="CapteG137001"/>
</dbReference>
<evidence type="ECO:0000256" key="8">
    <source>
        <dbReference type="ARBA" id="ARBA00023224"/>
    </source>
</evidence>
<evidence type="ECO:0000256" key="3">
    <source>
        <dbReference type="ARBA" id="ARBA00022692"/>
    </source>
</evidence>
<dbReference type="EMBL" id="KB296584">
    <property type="protein sequence ID" value="ELU11617.1"/>
    <property type="molecule type" value="Genomic_DNA"/>
</dbReference>